<dbReference type="PANTHER" id="PTHR48025:SF1">
    <property type="entry name" value="RRM DOMAIN-CONTAINING PROTEIN"/>
    <property type="match status" value="1"/>
</dbReference>
<evidence type="ECO:0000313" key="5">
    <source>
        <dbReference type="EMBL" id="GIY44870.1"/>
    </source>
</evidence>
<dbReference type="InterPro" id="IPR050502">
    <property type="entry name" value="Euk_RNA-bind_prot"/>
</dbReference>
<evidence type="ECO:0000259" key="4">
    <source>
        <dbReference type="PROSITE" id="PS50102"/>
    </source>
</evidence>
<dbReference type="EMBL" id="BPLR01011206">
    <property type="protein sequence ID" value="GIY44870.1"/>
    <property type="molecule type" value="Genomic_DNA"/>
</dbReference>
<dbReference type="Proteomes" id="UP001054945">
    <property type="component" value="Unassembled WGS sequence"/>
</dbReference>
<protein>
    <recommendedName>
        <fullName evidence="4">RRM domain-containing protein</fullName>
    </recommendedName>
</protein>
<evidence type="ECO:0000256" key="2">
    <source>
        <dbReference type="PROSITE-ProRule" id="PRU00176"/>
    </source>
</evidence>
<comment type="caution">
    <text evidence="5">The sequence shown here is derived from an EMBL/GenBank/DDBJ whole genome shotgun (WGS) entry which is preliminary data.</text>
</comment>
<dbReference type="Gene3D" id="3.30.70.330">
    <property type="match status" value="1"/>
</dbReference>
<evidence type="ECO:0000313" key="6">
    <source>
        <dbReference type="Proteomes" id="UP001054945"/>
    </source>
</evidence>
<evidence type="ECO:0000256" key="3">
    <source>
        <dbReference type="SAM" id="MobiDB-lite"/>
    </source>
</evidence>
<dbReference type="Pfam" id="PF00076">
    <property type="entry name" value="RRM_1"/>
    <property type="match status" value="1"/>
</dbReference>
<dbReference type="GO" id="GO:0003729">
    <property type="term" value="F:mRNA binding"/>
    <property type="evidence" value="ECO:0007669"/>
    <property type="project" value="TreeGrafter"/>
</dbReference>
<feature type="region of interest" description="Disordered" evidence="3">
    <location>
        <begin position="90"/>
        <end position="109"/>
    </location>
</feature>
<reference evidence="5 6" key="1">
    <citation type="submission" date="2021-06" db="EMBL/GenBank/DDBJ databases">
        <title>Caerostris extrusa draft genome.</title>
        <authorList>
            <person name="Kono N."/>
            <person name="Arakawa K."/>
        </authorList>
    </citation>
    <scope>NUCLEOTIDE SEQUENCE [LARGE SCALE GENOMIC DNA]</scope>
</reference>
<evidence type="ECO:0000256" key="1">
    <source>
        <dbReference type="ARBA" id="ARBA00022884"/>
    </source>
</evidence>
<gene>
    <name evidence="5" type="ORF">CEXT_619361</name>
</gene>
<dbReference type="PROSITE" id="PS50102">
    <property type="entry name" value="RRM"/>
    <property type="match status" value="1"/>
</dbReference>
<feature type="region of interest" description="Disordered" evidence="3">
    <location>
        <begin position="229"/>
        <end position="252"/>
    </location>
</feature>
<dbReference type="PANTHER" id="PTHR48025">
    <property type="entry name" value="OS02G0815200 PROTEIN"/>
    <property type="match status" value="1"/>
</dbReference>
<feature type="domain" description="RRM" evidence="4">
    <location>
        <begin position="10"/>
        <end position="87"/>
    </location>
</feature>
<proteinExistence type="predicted"/>
<sequence>MPQRREDDTIELFVYNLNPTITADRLRQIFETCGSVISAKVILDEYGESRRYGFVRFSTKEQGTKALNEFYGKIVLGYELVVEFARKGDKRPLAPRKSGDKGRIKDDAAAAAAKKQVDAKTSFSNKREGTRLYSIAEMKNTHKTETQKDMLKLKINIPQNDKQLASEISSNKSEGTQLYSTVAMQNTPKTEIQKQDMLKSKSSIPQNGQQLAAEISSSNKIHLKLKEHSQIKKQHSSKCSTAEMENSVMLYT</sequence>
<dbReference type="InterPro" id="IPR000504">
    <property type="entry name" value="RRM_dom"/>
</dbReference>
<feature type="compositionally biased region" description="Basic and acidic residues" evidence="3">
    <location>
        <begin position="90"/>
        <end position="108"/>
    </location>
</feature>
<organism evidence="5 6">
    <name type="scientific">Caerostris extrusa</name>
    <name type="common">Bark spider</name>
    <name type="synonym">Caerostris bankana</name>
    <dbReference type="NCBI Taxonomy" id="172846"/>
    <lineage>
        <taxon>Eukaryota</taxon>
        <taxon>Metazoa</taxon>
        <taxon>Ecdysozoa</taxon>
        <taxon>Arthropoda</taxon>
        <taxon>Chelicerata</taxon>
        <taxon>Arachnida</taxon>
        <taxon>Araneae</taxon>
        <taxon>Araneomorphae</taxon>
        <taxon>Entelegynae</taxon>
        <taxon>Araneoidea</taxon>
        <taxon>Araneidae</taxon>
        <taxon>Caerostris</taxon>
    </lineage>
</organism>
<keyword evidence="1 2" id="KW-0694">RNA-binding</keyword>
<accession>A0AAV4TJC0</accession>
<dbReference type="InterPro" id="IPR035979">
    <property type="entry name" value="RBD_domain_sf"/>
</dbReference>
<dbReference type="SMART" id="SM00360">
    <property type="entry name" value="RRM"/>
    <property type="match status" value="1"/>
</dbReference>
<dbReference type="GO" id="GO:0005634">
    <property type="term" value="C:nucleus"/>
    <property type="evidence" value="ECO:0007669"/>
    <property type="project" value="TreeGrafter"/>
</dbReference>
<dbReference type="AlphaFoldDB" id="A0AAV4TJC0"/>
<dbReference type="InterPro" id="IPR012677">
    <property type="entry name" value="Nucleotide-bd_a/b_plait_sf"/>
</dbReference>
<dbReference type="SUPFAM" id="SSF54928">
    <property type="entry name" value="RNA-binding domain, RBD"/>
    <property type="match status" value="1"/>
</dbReference>
<name>A0AAV4TJC0_CAEEX</name>
<keyword evidence="6" id="KW-1185">Reference proteome</keyword>